<accession>A0ACB9H169</accession>
<evidence type="ECO:0000313" key="2">
    <source>
        <dbReference type="Proteomes" id="UP001055811"/>
    </source>
</evidence>
<name>A0ACB9H169_CICIN</name>
<comment type="caution">
    <text evidence="1">The sequence shown here is derived from an EMBL/GenBank/DDBJ whole genome shotgun (WGS) entry which is preliminary data.</text>
</comment>
<protein>
    <submittedName>
        <fullName evidence="1">Uncharacterized protein</fullName>
    </submittedName>
</protein>
<reference evidence="1 2" key="2">
    <citation type="journal article" date="2022" name="Mol. Ecol. Resour.">
        <title>The genomes of chicory, endive, great burdock and yacon provide insights into Asteraceae paleo-polyploidization history and plant inulin production.</title>
        <authorList>
            <person name="Fan W."/>
            <person name="Wang S."/>
            <person name="Wang H."/>
            <person name="Wang A."/>
            <person name="Jiang F."/>
            <person name="Liu H."/>
            <person name="Zhao H."/>
            <person name="Xu D."/>
            <person name="Zhang Y."/>
        </authorList>
    </citation>
    <scope>NUCLEOTIDE SEQUENCE [LARGE SCALE GENOMIC DNA]</scope>
    <source>
        <strain evidence="2">cv. Punajuju</strain>
        <tissue evidence="1">Leaves</tissue>
    </source>
</reference>
<evidence type="ECO:0000313" key="1">
    <source>
        <dbReference type="EMBL" id="KAI3788930.1"/>
    </source>
</evidence>
<sequence length="97" mass="11105">MIDLGECLEALRFRDTWISVASHSLATEEQDAPETLAHEAMLELRNEKALVHNLKDIDDEYDDDGILFLDNEPILDSESDFFDSDDPNRNNDDSSFE</sequence>
<organism evidence="1 2">
    <name type="scientific">Cichorium intybus</name>
    <name type="common">Chicory</name>
    <dbReference type="NCBI Taxonomy" id="13427"/>
    <lineage>
        <taxon>Eukaryota</taxon>
        <taxon>Viridiplantae</taxon>
        <taxon>Streptophyta</taxon>
        <taxon>Embryophyta</taxon>
        <taxon>Tracheophyta</taxon>
        <taxon>Spermatophyta</taxon>
        <taxon>Magnoliopsida</taxon>
        <taxon>eudicotyledons</taxon>
        <taxon>Gunneridae</taxon>
        <taxon>Pentapetalae</taxon>
        <taxon>asterids</taxon>
        <taxon>campanulids</taxon>
        <taxon>Asterales</taxon>
        <taxon>Asteraceae</taxon>
        <taxon>Cichorioideae</taxon>
        <taxon>Cichorieae</taxon>
        <taxon>Cichoriinae</taxon>
        <taxon>Cichorium</taxon>
    </lineage>
</organism>
<proteinExistence type="predicted"/>
<dbReference type="EMBL" id="CM042009">
    <property type="protein sequence ID" value="KAI3788930.1"/>
    <property type="molecule type" value="Genomic_DNA"/>
</dbReference>
<keyword evidence="2" id="KW-1185">Reference proteome</keyword>
<gene>
    <name evidence="1" type="ORF">L2E82_01713</name>
</gene>
<dbReference type="Proteomes" id="UP001055811">
    <property type="component" value="Linkage Group LG01"/>
</dbReference>
<reference evidence="2" key="1">
    <citation type="journal article" date="2022" name="Mol. Ecol. Resour.">
        <title>The genomes of chicory, endive, great burdock and yacon provide insights into Asteraceae palaeo-polyploidization history and plant inulin production.</title>
        <authorList>
            <person name="Fan W."/>
            <person name="Wang S."/>
            <person name="Wang H."/>
            <person name="Wang A."/>
            <person name="Jiang F."/>
            <person name="Liu H."/>
            <person name="Zhao H."/>
            <person name="Xu D."/>
            <person name="Zhang Y."/>
        </authorList>
    </citation>
    <scope>NUCLEOTIDE SEQUENCE [LARGE SCALE GENOMIC DNA]</scope>
    <source>
        <strain evidence="2">cv. Punajuju</strain>
    </source>
</reference>